<organism evidence="1 2">
    <name type="scientific">Kwoniella dendrophila CBS 6074</name>
    <dbReference type="NCBI Taxonomy" id="1295534"/>
    <lineage>
        <taxon>Eukaryota</taxon>
        <taxon>Fungi</taxon>
        <taxon>Dikarya</taxon>
        <taxon>Basidiomycota</taxon>
        <taxon>Agaricomycotina</taxon>
        <taxon>Tremellomycetes</taxon>
        <taxon>Tremellales</taxon>
        <taxon>Cryptococcaceae</taxon>
        <taxon>Kwoniella</taxon>
    </lineage>
</organism>
<evidence type="ECO:0000313" key="1">
    <source>
        <dbReference type="EMBL" id="WWC92278.1"/>
    </source>
</evidence>
<dbReference type="AlphaFoldDB" id="A0AAX4K696"/>
<gene>
    <name evidence="1" type="ORF">L201_007232</name>
</gene>
<keyword evidence="2" id="KW-1185">Reference proteome</keyword>
<dbReference type="EMBL" id="CP144107">
    <property type="protein sequence ID" value="WWC92278.1"/>
    <property type="molecule type" value="Genomic_DNA"/>
</dbReference>
<protein>
    <submittedName>
        <fullName evidence="1">Uncharacterized protein</fullName>
    </submittedName>
</protein>
<dbReference type="GeneID" id="91097901"/>
<dbReference type="RefSeq" id="XP_066079040.1">
    <property type="nucleotide sequence ID" value="XM_066222943.1"/>
</dbReference>
<sequence length="873" mass="95894">MSKAILYDTKATSSKRFLEDADIADHHETNGGRRSDKRLKSTIRLQGITINEEGKQDDQKLDECISDPVITKDTVIVAPKGGFPRFVQTSKFHLFGIKEIPVTLYNIHPEDGYLYELWFEQPALFQAVQSEKKLCLGRMVGYLEGTPIGAIELGNVNIVRQNVPIDTSCPLGLTIKGSISVGPSHAELHTLLSDLLGVKQPRLDLLCNLPSLSSWKEPLSPSTFSFSAALPDIKAKVIPSITITSIGLTVHSYPGFILDRKTKKLVPKRLFTYMAAGTLSLDWSFGGALSNPIQTSYILQKNQSQYRLSATSHIDWENAFGVKGLTLRNVGFNGQLSTEIGWKFVILGLGCELSIADTTVNVYGNFSFDGYFSINFEMENLTWETIRAIHKHFNPDASSLEIPDMALKVERVAISVSKEPRSWPSITFEMINLKFGDYPGSSAILALGPEGGKLDVEVKDGELTIREVTISEAHLILEIKCDDSSFQKVITGQKRGAGKRALVKANKVQTVWGNLDTVEGGFNLGKHIPGLENSVLSDIVIHSARIVVASRYDDHSILKLAEGQTLVEGIQVLIDIGECNSLRKVLKSETLGISLFLAWRWDAPGNIIASIQTRNLTPIKLGDNFRTGDLALKLMVGTAALTLQFEASAWWKPQDNEKELQLTLIAGITMEGLKIGGTLLGYWNNPFGLCERLILGPNLTLILVISFAGGLPTDFTFLGGAMIGETKGHLVIRADVDPRKNVYSVQCSDLVLSQALQLMVPPESDLAKNMPDDIFTFNQVHLYVCPFGTIIEETVYKQGFTFSCDALIWGKKGRVCVEISTSAFCVEGEFEKFNIGPYEISGTQGPNIKFGLAITQENQIGYIDGRIIGPGAL</sequence>
<accession>A0AAX4K696</accession>
<name>A0AAX4K696_9TREE</name>
<evidence type="ECO:0000313" key="2">
    <source>
        <dbReference type="Proteomes" id="UP001355207"/>
    </source>
</evidence>
<proteinExistence type="predicted"/>
<dbReference type="Proteomes" id="UP001355207">
    <property type="component" value="Chromosome 10"/>
</dbReference>
<reference evidence="1 2" key="1">
    <citation type="submission" date="2024-01" db="EMBL/GenBank/DDBJ databases">
        <title>Comparative genomics of Cryptococcus and Kwoniella reveals pathogenesis evolution and contrasting modes of karyotype evolution via chromosome fusion or intercentromeric recombination.</title>
        <authorList>
            <person name="Coelho M.A."/>
            <person name="David-Palma M."/>
            <person name="Shea T."/>
            <person name="Bowers K."/>
            <person name="McGinley-Smith S."/>
            <person name="Mohammad A.W."/>
            <person name="Gnirke A."/>
            <person name="Yurkov A.M."/>
            <person name="Nowrousian M."/>
            <person name="Sun S."/>
            <person name="Cuomo C.A."/>
            <person name="Heitman J."/>
        </authorList>
    </citation>
    <scope>NUCLEOTIDE SEQUENCE [LARGE SCALE GENOMIC DNA]</scope>
    <source>
        <strain evidence="1 2">CBS 6074</strain>
    </source>
</reference>